<dbReference type="RefSeq" id="WP_307065051.1">
    <property type="nucleotide sequence ID" value="NZ_JAUSUP010000001.1"/>
</dbReference>
<proteinExistence type="predicted"/>
<dbReference type="PROSITE" id="PS51257">
    <property type="entry name" value="PROKAR_LIPOPROTEIN"/>
    <property type="match status" value="1"/>
</dbReference>
<name>A0ABU0DPB3_9BACI</name>
<feature type="signal peptide" evidence="1">
    <location>
        <begin position="1"/>
        <end position="21"/>
    </location>
</feature>
<protein>
    <recommendedName>
        <fullName evidence="4">DUF3221 domain-containing protein</fullName>
    </recommendedName>
</protein>
<keyword evidence="3" id="KW-1185">Reference proteome</keyword>
<dbReference type="Proteomes" id="UP001236723">
    <property type="component" value="Unassembled WGS sequence"/>
</dbReference>
<evidence type="ECO:0008006" key="4">
    <source>
        <dbReference type="Google" id="ProtNLM"/>
    </source>
</evidence>
<reference evidence="2 3" key="1">
    <citation type="submission" date="2023-07" db="EMBL/GenBank/DDBJ databases">
        <title>Genomic Encyclopedia of Type Strains, Phase IV (KMG-IV): sequencing the most valuable type-strain genomes for metagenomic binning, comparative biology and taxonomic classification.</title>
        <authorList>
            <person name="Goeker M."/>
        </authorList>
    </citation>
    <scope>NUCLEOTIDE SEQUENCE [LARGE SCALE GENOMIC DNA]</scope>
    <source>
        <strain evidence="2 3">DSM 15448</strain>
    </source>
</reference>
<evidence type="ECO:0000313" key="2">
    <source>
        <dbReference type="EMBL" id="MDQ0350302.1"/>
    </source>
</evidence>
<dbReference type="InterPro" id="IPR021598">
    <property type="entry name" value="DUF3221"/>
</dbReference>
<sequence length="123" mass="13879">MKKVVLIFTILLLLTACIEVGESTGEHKVYQHEGIIAKKQQLDGERDVKQILVISEIERDDVKGKTISEINQLAGQHEAAYYAVDDDQFEDLTIGTKVEIYWTGEQLDSNPPQRGAEEIHVLE</sequence>
<dbReference type="EMBL" id="JAUSUP010000001">
    <property type="protein sequence ID" value="MDQ0350302.1"/>
    <property type="molecule type" value="Genomic_DNA"/>
</dbReference>
<evidence type="ECO:0000256" key="1">
    <source>
        <dbReference type="SAM" id="SignalP"/>
    </source>
</evidence>
<keyword evidence="1" id="KW-0732">Signal</keyword>
<dbReference type="Pfam" id="PF11518">
    <property type="entry name" value="DUF3221"/>
    <property type="match status" value="1"/>
</dbReference>
<comment type="caution">
    <text evidence="2">The sequence shown here is derived from an EMBL/GenBank/DDBJ whole genome shotgun (WGS) entry which is preliminary data.</text>
</comment>
<gene>
    <name evidence="2" type="ORF">J2R98_000105</name>
</gene>
<evidence type="ECO:0000313" key="3">
    <source>
        <dbReference type="Proteomes" id="UP001236723"/>
    </source>
</evidence>
<feature type="chain" id="PRO_5045919715" description="DUF3221 domain-containing protein" evidence="1">
    <location>
        <begin position="22"/>
        <end position="123"/>
    </location>
</feature>
<accession>A0ABU0DPB3</accession>
<organism evidence="2 3">
    <name type="scientific">Alkalibacillus filiformis</name>
    <dbReference type="NCBI Taxonomy" id="200990"/>
    <lineage>
        <taxon>Bacteria</taxon>
        <taxon>Bacillati</taxon>
        <taxon>Bacillota</taxon>
        <taxon>Bacilli</taxon>
        <taxon>Bacillales</taxon>
        <taxon>Bacillaceae</taxon>
        <taxon>Alkalibacillus</taxon>
    </lineage>
</organism>